<feature type="signal peptide" evidence="1">
    <location>
        <begin position="1"/>
        <end position="19"/>
    </location>
</feature>
<dbReference type="AlphaFoldDB" id="A0A1H9T7P2"/>
<accession>A0A1H9T7P2</accession>
<keyword evidence="1" id="KW-0732">Signal</keyword>
<evidence type="ECO:0000313" key="3">
    <source>
        <dbReference type="Proteomes" id="UP000199572"/>
    </source>
</evidence>
<sequence>MKFFLPILFLIFTVNTLSAQDFVVKNNDEVLRGTIKGTDYFSVWISANDEAEVILLAKDVKNFFWNGNSYVSKGFAAKRNLEYRFVKVIEMGTVNLYSFGGETLAPAQKEKKVKFRPSIGIGAGTGGFGGMGMGGGISIGGGRRNSEPDRPAGAPVVRYFIEKPGAGPLQEVPMKAITEDAQKANVKNILIQKLGDRPELKSKIEASVDFNSRDVINLVQEYNSKK</sequence>
<dbReference type="Proteomes" id="UP000199572">
    <property type="component" value="Unassembled WGS sequence"/>
</dbReference>
<dbReference type="EMBL" id="FOGG01000021">
    <property type="protein sequence ID" value="SER93181.1"/>
    <property type="molecule type" value="Genomic_DNA"/>
</dbReference>
<organism evidence="2 3">
    <name type="scientific">Pedobacter rhizosphaerae</name>
    <dbReference type="NCBI Taxonomy" id="390241"/>
    <lineage>
        <taxon>Bacteria</taxon>
        <taxon>Pseudomonadati</taxon>
        <taxon>Bacteroidota</taxon>
        <taxon>Sphingobacteriia</taxon>
        <taxon>Sphingobacteriales</taxon>
        <taxon>Sphingobacteriaceae</taxon>
        <taxon>Pedobacter</taxon>
    </lineage>
</organism>
<protein>
    <submittedName>
        <fullName evidence="2">Uncharacterized protein</fullName>
    </submittedName>
</protein>
<feature type="chain" id="PRO_5011772403" evidence="1">
    <location>
        <begin position="20"/>
        <end position="226"/>
    </location>
</feature>
<dbReference type="STRING" id="390241.SAMN04488023_12116"/>
<dbReference type="OrthoDB" id="760148at2"/>
<gene>
    <name evidence="2" type="ORF">SAMN04488023_12116</name>
</gene>
<name>A0A1H9T7P2_9SPHI</name>
<reference evidence="2 3" key="1">
    <citation type="submission" date="2016-10" db="EMBL/GenBank/DDBJ databases">
        <authorList>
            <person name="de Groot N.N."/>
        </authorList>
    </citation>
    <scope>NUCLEOTIDE SEQUENCE [LARGE SCALE GENOMIC DNA]</scope>
    <source>
        <strain evidence="2 3">DSM 18610</strain>
    </source>
</reference>
<evidence type="ECO:0000313" key="2">
    <source>
        <dbReference type="EMBL" id="SER93181.1"/>
    </source>
</evidence>
<keyword evidence="3" id="KW-1185">Reference proteome</keyword>
<proteinExistence type="predicted"/>
<evidence type="ECO:0000256" key="1">
    <source>
        <dbReference type="SAM" id="SignalP"/>
    </source>
</evidence>